<dbReference type="EnsemblProtists" id="PYU1_T012828">
    <property type="protein sequence ID" value="PYU1_T012828"/>
    <property type="gene ID" value="PYU1_G012801"/>
</dbReference>
<feature type="region of interest" description="Disordered" evidence="1">
    <location>
        <begin position="50"/>
        <end position="133"/>
    </location>
</feature>
<evidence type="ECO:0000313" key="2">
    <source>
        <dbReference type="EnsemblProtists" id="PYU1_T012828"/>
    </source>
</evidence>
<dbReference type="Proteomes" id="UP000019132">
    <property type="component" value="Unassembled WGS sequence"/>
</dbReference>
<dbReference type="eggNOG" id="ENOG502T37K">
    <property type="taxonomic scope" value="Eukaryota"/>
</dbReference>
<dbReference type="HOGENOM" id="CLU_1910852_0_0_1"/>
<sequence length="133" mass="13839">MSLKKPGLARRTPPWFPFSRLATVLVPPSPTTPSTTSQYATRTLCGGFSRIPPGNTASPGSTCTLLASKRGTFTKLEPPPPPPTIPGAKPPPPPPKSPPPPPPPNSAPSPPCMDIPSVPRKRQIGLCSSHSPA</sequence>
<dbReference type="VEuPathDB" id="FungiDB:PYU1_G012801"/>
<dbReference type="InParanoid" id="K3X6H9"/>
<feature type="compositionally biased region" description="Polar residues" evidence="1">
    <location>
        <begin position="55"/>
        <end position="65"/>
    </location>
</feature>
<reference evidence="3" key="2">
    <citation type="submission" date="2010-04" db="EMBL/GenBank/DDBJ databases">
        <authorList>
            <person name="Buell R."/>
            <person name="Hamilton J."/>
            <person name="Hostetler J."/>
        </authorList>
    </citation>
    <scope>NUCLEOTIDE SEQUENCE [LARGE SCALE GENOMIC DNA]</scope>
    <source>
        <strain evidence="3">DAOM:BR144</strain>
    </source>
</reference>
<keyword evidence="3" id="KW-1185">Reference proteome</keyword>
<accession>K3X6H9</accession>
<organism evidence="2 3">
    <name type="scientific">Globisporangium ultimum (strain ATCC 200006 / CBS 805.95 / DAOM BR144)</name>
    <name type="common">Pythium ultimum</name>
    <dbReference type="NCBI Taxonomy" id="431595"/>
    <lineage>
        <taxon>Eukaryota</taxon>
        <taxon>Sar</taxon>
        <taxon>Stramenopiles</taxon>
        <taxon>Oomycota</taxon>
        <taxon>Peronosporomycetes</taxon>
        <taxon>Pythiales</taxon>
        <taxon>Pythiaceae</taxon>
        <taxon>Globisporangium</taxon>
    </lineage>
</organism>
<name>K3X6H9_GLOUD</name>
<protein>
    <submittedName>
        <fullName evidence="2">Uncharacterized protein</fullName>
    </submittedName>
</protein>
<reference evidence="2" key="3">
    <citation type="submission" date="2015-02" db="UniProtKB">
        <authorList>
            <consortium name="EnsemblProtists"/>
        </authorList>
    </citation>
    <scope>IDENTIFICATION</scope>
    <source>
        <strain evidence="2">DAOM BR144</strain>
    </source>
</reference>
<evidence type="ECO:0000256" key="1">
    <source>
        <dbReference type="SAM" id="MobiDB-lite"/>
    </source>
</evidence>
<evidence type="ECO:0000313" key="3">
    <source>
        <dbReference type="Proteomes" id="UP000019132"/>
    </source>
</evidence>
<dbReference type="EMBL" id="GL376581">
    <property type="status" value="NOT_ANNOTATED_CDS"/>
    <property type="molecule type" value="Genomic_DNA"/>
</dbReference>
<reference evidence="3" key="1">
    <citation type="journal article" date="2010" name="Genome Biol.">
        <title>Genome sequence of the necrotrophic plant pathogen Pythium ultimum reveals original pathogenicity mechanisms and effector repertoire.</title>
        <authorList>
            <person name="Levesque C.A."/>
            <person name="Brouwer H."/>
            <person name="Cano L."/>
            <person name="Hamilton J.P."/>
            <person name="Holt C."/>
            <person name="Huitema E."/>
            <person name="Raffaele S."/>
            <person name="Robideau G.P."/>
            <person name="Thines M."/>
            <person name="Win J."/>
            <person name="Zerillo M.M."/>
            <person name="Beakes G.W."/>
            <person name="Boore J.L."/>
            <person name="Busam D."/>
            <person name="Dumas B."/>
            <person name="Ferriera S."/>
            <person name="Fuerstenberg S.I."/>
            <person name="Gachon C.M."/>
            <person name="Gaulin E."/>
            <person name="Govers F."/>
            <person name="Grenville-Briggs L."/>
            <person name="Horner N."/>
            <person name="Hostetler J."/>
            <person name="Jiang R.H."/>
            <person name="Johnson J."/>
            <person name="Krajaejun T."/>
            <person name="Lin H."/>
            <person name="Meijer H.J."/>
            <person name="Moore B."/>
            <person name="Morris P."/>
            <person name="Phuntmart V."/>
            <person name="Puiu D."/>
            <person name="Shetty J."/>
            <person name="Stajich J.E."/>
            <person name="Tripathy S."/>
            <person name="Wawra S."/>
            <person name="van West P."/>
            <person name="Whitty B.R."/>
            <person name="Coutinho P.M."/>
            <person name="Henrissat B."/>
            <person name="Martin F."/>
            <person name="Thomas P.D."/>
            <person name="Tyler B.M."/>
            <person name="De Vries R.P."/>
            <person name="Kamoun S."/>
            <person name="Yandell M."/>
            <person name="Tisserat N."/>
            <person name="Buell C.R."/>
        </authorList>
    </citation>
    <scope>NUCLEOTIDE SEQUENCE</scope>
    <source>
        <strain evidence="3">DAOM:BR144</strain>
    </source>
</reference>
<proteinExistence type="predicted"/>
<feature type="compositionally biased region" description="Pro residues" evidence="1">
    <location>
        <begin position="77"/>
        <end position="113"/>
    </location>
</feature>
<dbReference type="AlphaFoldDB" id="K3X6H9"/>